<gene>
    <name evidence="3" type="ORF">RFI_04442</name>
</gene>
<evidence type="ECO:0000256" key="1">
    <source>
        <dbReference type="SAM" id="MobiDB-lite"/>
    </source>
</evidence>
<accession>X6P295</accession>
<protein>
    <submittedName>
        <fullName evidence="3">Uncharacterized protein</fullName>
    </submittedName>
</protein>
<evidence type="ECO:0000313" key="4">
    <source>
        <dbReference type="Proteomes" id="UP000023152"/>
    </source>
</evidence>
<organism evidence="3 4">
    <name type="scientific">Reticulomyxa filosa</name>
    <dbReference type="NCBI Taxonomy" id="46433"/>
    <lineage>
        <taxon>Eukaryota</taxon>
        <taxon>Sar</taxon>
        <taxon>Rhizaria</taxon>
        <taxon>Retaria</taxon>
        <taxon>Foraminifera</taxon>
        <taxon>Monothalamids</taxon>
        <taxon>Reticulomyxidae</taxon>
        <taxon>Reticulomyxa</taxon>
    </lineage>
</organism>
<feature type="transmembrane region" description="Helical" evidence="2">
    <location>
        <begin position="118"/>
        <end position="141"/>
    </location>
</feature>
<evidence type="ECO:0000256" key="2">
    <source>
        <dbReference type="SAM" id="Phobius"/>
    </source>
</evidence>
<proteinExistence type="predicted"/>
<keyword evidence="2" id="KW-1133">Transmembrane helix</keyword>
<comment type="caution">
    <text evidence="3">The sequence shown here is derived from an EMBL/GenBank/DDBJ whole genome shotgun (WGS) entry which is preliminary data.</text>
</comment>
<dbReference type="EMBL" id="ASPP01004012">
    <property type="protein sequence ID" value="ETO32675.1"/>
    <property type="molecule type" value="Genomic_DNA"/>
</dbReference>
<evidence type="ECO:0000313" key="3">
    <source>
        <dbReference type="EMBL" id="ETO32675.1"/>
    </source>
</evidence>
<feature type="non-terminal residue" evidence="3">
    <location>
        <position position="198"/>
    </location>
</feature>
<reference evidence="3 4" key="1">
    <citation type="journal article" date="2013" name="Curr. Biol.">
        <title>The Genome of the Foraminiferan Reticulomyxa filosa.</title>
        <authorList>
            <person name="Glockner G."/>
            <person name="Hulsmann N."/>
            <person name="Schleicher M."/>
            <person name="Noegel A.A."/>
            <person name="Eichinger L."/>
            <person name="Gallinger C."/>
            <person name="Pawlowski J."/>
            <person name="Sierra R."/>
            <person name="Euteneuer U."/>
            <person name="Pillet L."/>
            <person name="Moustafa A."/>
            <person name="Platzer M."/>
            <person name="Groth M."/>
            <person name="Szafranski K."/>
            <person name="Schliwa M."/>
        </authorList>
    </citation>
    <scope>NUCLEOTIDE SEQUENCE [LARGE SCALE GENOMIC DNA]</scope>
</reference>
<keyword evidence="2" id="KW-0812">Transmembrane</keyword>
<feature type="region of interest" description="Disordered" evidence="1">
    <location>
        <begin position="55"/>
        <end position="94"/>
    </location>
</feature>
<keyword evidence="4" id="KW-1185">Reference proteome</keyword>
<keyword evidence="2" id="KW-0472">Membrane</keyword>
<feature type="compositionally biased region" description="Basic and acidic residues" evidence="1">
    <location>
        <begin position="69"/>
        <end position="84"/>
    </location>
</feature>
<dbReference type="AlphaFoldDB" id="X6P295"/>
<name>X6P295_RETFI</name>
<dbReference type="Proteomes" id="UP000023152">
    <property type="component" value="Unassembled WGS sequence"/>
</dbReference>
<sequence length="198" mass="22886">MTQFVIYSNCYAFKIFNARTLVYTAKNDKIRKDLKKGPLLFPQCIVKKGNLVNKNVKPQTKQKRNKTKTKPENRQKQNKNKDKMNLMSSKGRKSNVLQPGHPFILKTLAYLKFCIQNIIFRLVVICKISSEICVLSLFVLLRKCGMKKSLSNKTYVNVIVLDIVCPGYLQPGDLFCTIGVDKNIRILMLQQLLYDLEY</sequence>